<gene>
    <name evidence="2" type="ORF">PBY51_006152</name>
</gene>
<proteinExistence type="inferred from homology"/>
<comment type="similarity">
    <text evidence="1">Belongs to the PC-esterase family.</text>
</comment>
<evidence type="ECO:0000313" key="2">
    <source>
        <dbReference type="EMBL" id="KAK5848548.1"/>
    </source>
</evidence>
<name>A0AAN8A124_ELEMC</name>
<dbReference type="PANTHER" id="PTHR14469">
    <property type="entry name" value="SARCOMA ANTIGEN NY-SAR-23"/>
    <property type="match status" value="1"/>
</dbReference>
<comment type="caution">
    <text evidence="2">The sequence shown here is derived from an EMBL/GenBank/DDBJ whole genome shotgun (WGS) entry which is preliminary data.</text>
</comment>
<accession>A0AAN8A124</accession>
<reference evidence="2 3" key="1">
    <citation type="journal article" date="2023" name="Genes (Basel)">
        <title>Chromosome-Level Genome Assembly and Circadian Gene Repertoire of the Patagonia Blennie Eleginops maclovinus-The Closest Ancestral Proxy of Antarctic Cryonotothenioids.</title>
        <authorList>
            <person name="Cheng C.C."/>
            <person name="Rivera-Colon A.G."/>
            <person name="Minhas B.F."/>
            <person name="Wilson L."/>
            <person name="Rayamajhi N."/>
            <person name="Vargas-Chacoff L."/>
            <person name="Catchen J.M."/>
        </authorList>
    </citation>
    <scope>NUCLEOTIDE SEQUENCE [LARGE SCALE GENOMIC DNA]</scope>
    <source>
        <strain evidence="2">JMC-PN-2008</strain>
    </source>
</reference>
<keyword evidence="3" id="KW-1185">Reference proteome</keyword>
<dbReference type="Proteomes" id="UP001346869">
    <property type="component" value="Unassembled WGS sequence"/>
</dbReference>
<dbReference type="SUPFAM" id="SSF52266">
    <property type="entry name" value="SGNH hydrolase"/>
    <property type="match status" value="1"/>
</dbReference>
<reference evidence="2 3" key="2">
    <citation type="journal article" date="2023" name="Mol. Biol. Evol.">
        <title>Genomics of Secondarily Temperate Adaptation in the Only Non-Antarctic Icefish.</title>
        <authorList>
            <person name="Rivera-Colon A.G."/>
            <person name="Rayamajhi N."/>
            <person name="Minhas B.F."/>
            <person name="Madrigal G."/>
            <person name="Bilyk K.T."/>
            <person name="Yoon V."/>
            <person name="Hune M."/>
            <person name="Gregory S."/>
            <person name="Cheng C.H.C."/>
            <person name="Catchen J.M."/>
        </authorList>
    </citation>
    <scope>NUCLEOTIDE SEQUENCE [LARGE SCALE GENOMIC DNA]</scope>
    <source>
        <strain evidence="2">JMC-PN-2008</strain>
    </source>
</reference>
<evidence type="ECO:0008006" key="4">
    <source>
        <dbReference type="Google" id="ProtNLM"/>
    </source>
</evidence>
<organism evidence="2 3">
    <name type="scientific">Eleginops maclovinus</name>
    <name type="common">Patagonian blennie</name>
    <name type="synonym">Eleginus maclovinus</name>
    <dbReference type="NCBI Taxonomy" id="56733"/>
    <lineage>
        <taxon>Eukaryota</taxon>
        <taxon>Metazoa</taxon>
        <taxon>Chordata</taxon>
        <taxon>Craniata</taxon>
        <taxon>Vertebrata</taxon>
        <taxon>Euteleostomi</taxon>
        <taxon>Actinopterygii</taxon>
        <taxon>Neopterygii</taxon>
        <taxon>Teleostei</taxon>
        <taxon>Neoteleostei</taxon>
        <taxon>Acanthomorphata</taxon>
        <taxon>Eupercaria</taxon>
        <taxon>Perciformes</taxon>
        <taxon>Notothenioidei</taxon>
        <taxon>Eleginopidae</taxon>
        <taxon>Eleginops</taxon>
    </lineage>
</organism>
<dbReference type="InterPro" id="IPR036514">
    <property type="entry name" value="SGNH_hydro_sf"/>
</dbReference>
<dbReference type="EMBL" id="JAUZQC010000025">
    <property type="protein sequence ID" value="KAK5848548.1"/>
    <property type="molecule type" value="Genomic_DNA"/>
</dbReference>
<protein>
    <recommendedName>
        <fullName evidence="4">Family with sequence similarity 113</fullName>
    </recommendedName>
</protein>
<sequence>MKCVSHQQASQLLHNKFILVLGDSNQRAVYKDIVLLLQKEKYLSLRQLKTKGEMSFEQDCLVEGGCMSKMHNGTGYREVRQYQSDHHLVRFYFLTRIYSDYVKSILEDFRLGLKPDVVILNSCVWDISRYNSSWIDIYKENLHKFFGELREIMPEETLVIWNITMPLGDRIKGGFLVPEIEQKASHLRYDVIDANFFSGTLADAYGMDTLDLHFHFRFSLQHRVKDGVHWNALAHRKITSLLLQHSAQAWGVILPCPLKTVEHTEITAQQPTNGNATKPGDRLQPMGSSYDRYRLDPWNDSFGYINMENIPSPPPPHLSFNRHWHFRSSDYFRPHHHVDTYYEPHHQYVMRNRHAMHVTYAPYPQHRPSAGHAGQ</sequence>
<dbReference type="Gene3D" id="3.40.50.1110">
    <property type="entry name" value="SGNH hydrolase"/>
    <property type="match status" value="1"/>
</dbReference>
<dbReference type="PANTHER" id="PTHR14469:SF0">
    <property type="entry name" value="FAMILY WITH SEQUENCE SIMILARITY 113"/>
    <property type="match status" value="1"/>
</dbReference>
<evidence type="ECO:0000313" key="3">
    <source>
        <dbReference type="Proteomes" id="UP001346869"/>
    </source>
</evidence>
<dbReference type="AlphaFoldDB" id="A0AAN8A124"/>
<evidence type="ECO:0000256" key="1">
    <source>
        <dbReference type="ARBA" id="ARBA00037957"/>
    </source>
</evidence>